<evidence type="ECO:0000259" key="6">
    <source>
        <dbReference type="Pfam" id="PF12802"/>
    </source>
</evidence>
<dbReference type="Gene3D" id="1.10.10.60">
    <property type="entry name" value="Homeodomain-like"/>
    <property type="match status" value="1"/>
</dbReference>
<evidence type="ECO:0000256" key="2">
    <source>
        <dbReference type="ARBA" id="ARBA00023015"/>
    </source>
</evidence>
<evidence type="ECO:0000313" key="7">
    <source>
        <dbReference type="EMBL" id="VEH72082.1"/>
    </source>
</evidence>
<dbReference type="Gene3D" id="3.40.50.1360">
    <property type="match status" value="1"/>
</dbReference>
<evidence type="ECO:0000256" key="1">
    <source>
        <dbReference type="ARBA" id="ARBA00010466"/>
    </source>
</evidence>
<dbReference type="InterPro" id="IPR037171">
    <property type="entry name" value="NagB/RpiA_transferase-like"/>
</dbReference>
<evidence type="ECO:0000259" key="5">
    <source>
        <dbReference type="Pfam" id="PF04198"/>
    </source>
</evidence>
<dbReference type="Proteomes" id="UP000280707">
    <property type="component" value="Chromosome"/>
</dbReference>
<keyword evidence="8" id="KW-1185">Reference proteome</keyword>
<reference evidence="7 8" key="1">
    <citation type="submission" date="2018-12" db="EMBL/GenBank/DDBJ databases">
        <authorList>
            <consortium name="Pathogen Informatics"/>
        </authorList>
    </citation>
    <scope>NUCLEOTIDE SEQUENCE [LARGE SCALE GENOMIC DNA]</scope>
    <source>
        <strain evidence="7 8">NCTC934</strain>
    </source>
</reference>
<evidence type="ECO:0000256" key="4">
    <source>
        <dbReference type="ARBA" id="ARBA00023163"/>
    </source>
</evidence>
<proteinExistence type="inferred from homology"/>
<keyword evidence="3" id="KW-0238">DNA-binding</keyword>
<evidence type="ECO:0000256" key="3">
    <source>
        <dbReference type="ARBA" id="ARBA00023125"/>
    </source>
</evidence>
<gene>
    <name evidence="7" type="primary">deoR</name>
    <name evidence="7" type="ORF">NCTC934_00342</name>
</gene>
<dbReference type="CDD" id="cd00093">
    <property type="entry name" value="HTH_XRE"/>
    <property type="match status" value="1"/>
</dbReference>
<dbReference type="InterPro" id="IPR000835">
    <property type="entry name" value="HTH_MarR-typ"/>
</dbReference>
<dbReference type="Pfam" id="PF12802">
    <property type="entry name" value="MarR_2"/>
    <property type="match status" value="1"/>
</dbReference>
<dbReference type="PANTHER" id="PTHR34294">
    <property type="entry name" value="TRANSCRIPTIONAL REGULATOR-RELATED"/>
    <property type="match status" value="1"/>
</dbReference>
<dbReference type="SUPFAM" id="SSF88659">
    <property type="entry name" value="Sigma3 and sigma4 domains of RNA polymerase sigma factors"/>
    <property type="match status" value="1"/>
</dbReference>
<sequence length="314" mass="33562">MKGMLDHKDCLSLDAAKLYYNSGFSQAEVAAHLGISRPTVSKLLTHAAERGFVTVSITDPREQSDELVSALCERFSLADARVTATPPGGSLLADLGSAGAALLEELITDHTSVGLSWGETMSAVASHLRKRPLEGVDIVQLKGGHSHSERSTKDLQTMQAFTQAFNAEAHLLPLPVIFDSVEAKEWVVRDRHISTILDMGASVDVAVFTAGAIEKESLALNLGYLTEEESEELLTNAVGDVCSRFYTAEGAIASPAVDARTVGIGLDDLTQRPTRVLVAGGHTKTRAINVALEMGLATHLVTDQSTAHRLLEHN</sequence>
<feature type="domain" description="HTH marR-type" evidence="6">
    <location>
        <begin position="19"/>
        <end position="56"/>
    </location>
</feature>
<evidence type="ECO:0000313" key="8">
    <source>
        <dbReference type="Proteomes" id="UP000280707"/>
    </source>
</evidence>
<name>A0ABY6TDI3_9CORY</name>
<feature type="domain" description="Sugar-binding" evidence="5">
    <location>
        <begin position="62"/>
        <end position="312"/>
    </location>
</feature>
<organism evidence="7 8">
    <name type="scientific">Corynebacterium segmentosum</name>
    <dbReference type="NCBI Taxonomy" id="43990"/>
    <lineage>
        <taxon>Bacteria</taxon>
        <taxon>Bacillati</taxon>
        <taxon>Actinomycetota</taxon>
        <taxon>Actinomycetes</taxon>
        <taxon>Mycobacteriales</taxon>
        <taxon>Corynebacteriaceae</taxon>
        <taxon>Corynebacterium</taxon>
    </lineage>
</organism>
<dbReference type="InterPro" id="IPR013324">
    <property type="entry name" value="RNA_pol_sigma_r3/r4-like"/>
</dbReference>
<dbReference type="InterPro" id="IPR001387">
    <property type="entry name" value="Cro/C1-type_HTH"/>
</dbReference>
<dbReference type="Pfam" id="PF04198">
    <property type="entry name" value="Sugar-bind"/>
    <property type="match status" value="1"/>
</dbReference>
<keyword evidence="4" id="KW-0804">Transcription</keyword>
<dbReference type="InterPro" id="IPR007324">
    <property type="entry name" value="Sugar-bd_dom_put"/>
</dbReference>
<dbReference type="SUPFAM" id="SSF100950">
    <property type="entry name" value="NagB/RpiA/CoA transferase-like"/>
    <property type="match status" value="1"/>
</dbReference>
<dbReference type="InterPro" id="IPR051054">
    <property type="entry name" value="SorC_transcr_regulators"/>
</dbReference>
<dbReference type="PANTHER" id="PTHR34294:SF1">
    <property type="entry name" value="TRANSCRIPTIONAL REGULATOR LSRR"/>
    <property type="match status" value="1"/>
</dbReference>
<keyword evidence="2" id="KW-0805">Transcription regulation</keyword>
<protein>
    <submittedName>
        <fullName evidence="7">Deoxyribonucleoside regulator</fullName>
    </submittedName>
</protein>
<comment type="similarity">
    <text evidence="1">Belongs to the SorC transcriptional regulatory family.</text>
</comment>
<dbReference type="EMBL" id="LR134408">
    <property type="protein sequence ID" value="VEH72082.1"/>
    <property type="molecule type" value="Genomic_DNA"/>
</dbReference>
<accession>A0ABY6TDI3</accession>